<dbReference type="AlphaFoldDB" id="A0A643FH44"/>
<comment type="caution">
    <text evidence="2">The sequence shown here is derived from an EMBL/GenBank/DDBJ whole genome shotgun (WGS) entry which is preliminary data.</text>
</comment>
<organism evidence="2 3">
    <name type="scientific">Ideonella dechloratans</name>
    <dbReference type="NCBI Taxonomy" id="36863"/>
    <lineage>
        <taxon>Bacteria</taxon>
        <taxon>Pseudomonadati</taxon>
        <taxon>Pseudomonadota</taxon>
        <taxon>Betaproteobacteria</taxon>
        <taxon>Burkholderiales</taxon>
        <taxon>Sphaerotilaceae</taxon>
        <taxon>Ideonella</taxon>
    </lineage>
</organism>
<sequence>MFLTPRRLRLWTAALLAGLSLSALAAEGEVRKINAAQAKITIKSGPIANLDMPPMTMVFKATPPSLLKGLAEGDKVSFEAAQVDGQYVVTSIRKLP</sequence>
<dbReference type="Gene3D" id="2.40.50.320">
    <property type="entry name" value="Copper binding periplasmic protein CusF"/>
    <property type="match status" value="1"/>
</dbReference>
<dbReference type="InterPro" id="IPR021647">
    <property type="entry name" value="CusF_Ec"/>
</dbReference>
<dbReference type="RefSeq" id="WP_151122157.1">
    <property type="nucleotide sequence ID" value="NZ_CP088081.1"/>
</dbReference>
<feature type="chain" id="PRO_5024897639" evidence="1">
    <location>
        <begin position="26"/>
        <end position="96"/>
    </location>
</feature>
<reference evidence="2 3" key="1">
    <citation type="submission" date="2019-09" db="EMBL/GenBank/DDBJ databases">
        <title>Draft genome sequences of 48 bacterial type strains from the CCUG.</title>
        <authorList>
            <person name="Tunovic T."/>
            <person name="Pineiro-Iglesias B."/>
            <person name="Unosson C."/>
            <person name="Inganas E."/>
            <person name="Ohlen M."/>
            <person name="Cardew S."/>
            <person name="Jensie-Markopoulos S."/>
            <person name="Salva-Serra F."/>
            <person name="Jaen-Luchoro D."/>
            <person name="Karlsson R."/>
            <person name="Svensson-Stadler L."/>
            <person name="Chun J."/>
            <person name="Moore E."/>
        </authorList>
    </citation>
    <scope>NUCLEOTIDE SEQUENCE [LARGE SCALE GENOMIC DNA]</scope>
    <source>
        <strain evidence="2 3">CCUG 30977</strain>
    </source>
</reference>
<keyword evidence="1" id="KW-0732">Signal</keyword>
<dbReference type="OrthoDB" id="9180744at2"/>
<dbReference type="Pfam" id="PF11604">
    <property type="entry name" value="CusF_Ec"/>
    <property type="match status" value="1"/>
</dbReference>
<name>A0A643FH44_IDEDE</name>
<evidence type="ECO:0000313" key="2">
    <source>
        <dbReference type="EMBL" id="KAB0585174.1"/>
    </source>
</evidence>
<dbReference type="InterPro" id="IPR042230">
    <property type="entry name" value="CusF_sf"/>
</dbReference>
<dbReference type="Proteomes" id="UP000430120">
    <property type="component" value="Unassembled WGS sequence"/>
</dbReference>
<proteinExistence type="predicted"/>
<accession>A0A643FH44</accession>
<evidence type="ECO:0000313" key="3">
    <source>
        <dbReference type="Proteomes" id="UP000430120"/>
    </source>
</evidence>
<gene>
    <name evidence="2" type="ORF">F7Q92_01405</name>
</gene>
<keyword evidence="3" id="KW-1185">Reference proteome</keyword>
<protein>
    <submittedName>
        <fullName evidence="2">Copper-binding protein</fullName>
    </submittedName>
</protein>
<feature type="signal peptide" evidence="1">
    <location>
        <begin position="1"/>
        <end position="25"/>
    </location>
</feature>
<dbReference type="EMBL" id="VZPB01000002">
    <property type="protein sequence ID" value="KAB0585174.1"/>
    <property type="molecule type" value="Genomic_DNA"/>
</dbReference>
<evidence type="ECO:0000256" key="1">
    <source>
        <dbReference type="SAM" id="SignalP"/>
    </source>
</evidence>